<organism evidence="7 8">
    <name type="scientific">Urochloa decumbens</name>
    <dbReference type="NCBI Taxonomy" id="240449"/>
    <lineage>
        <taxon>Eukaryota</taxon>
        <taxon>Viridiplantae</taxon>
        <taxon>Streptophyta</taxon>
        <taxon>Embryophyta</taxon>
        <taxon>Tracheophyta</taxon>
        <taxon>Spermatophyta</taxon>
        <taxon>Magnoliopsida</taxon>
        <taxon>Liliopsida</taxon>
        <taxon>Poales</taxon>
        <taxon>Poaceae</taxon>
        <taxon>PACMAD clade</taxon>
        <taxon>Panicoideae</taxon>
        <taxon>Panicodae</taxon>
        <taxon>Paniceae</taxon>
        <taxon>Melinidinae</taxon>
        <taxon>Urochloa</taxon>
    </lineage>
</organism>
<accession>A0ABC9CD51</accession>
<reference evidence="8" key="1">
    <citation type="submission" date="2024-06" db="EMBL/GenBank/DDBJ databases">
        <authorList>
            <person name="Ryan C."/>
        </authorList>
    </citation>
    <scope>NUCLEOTIDE SEQUENCE [LARGE SCALE GENOMIC DNA]</scope>
</reference>
<dbReference type="Pfam" id="PF06813">
    <property type="entry name" value="Nodulin-like"/>
    <property type="match status" value="1"/>
</dbReference>
<evidence type="ECO:0000259" key="6">
    <source>
        <dbReference type="Pfam" id="PF06813"/>
    </source>
</evidence>
<comment type="subcellular location">
    <subcellularLocation>
        <location evidence="1">Membrane</location>
        <topology evidence="1">Multi-pass membrane protein</topology>
    </subcellularLocation>
</comment>
<evidence type="ECO:0000256" key="5">
    <source>
        <dbReference type="SAM" id="Phobius"/>
    </source>
</evidence>
<keyword evidence="4 5" id="KW-0472">Membrane</keyword>
<evidence type="ECO:0000313" key="7">
    <source>
        <dbReference type="EMBL" id="CAL5017336.1"/>
    </source>
</evidence>
<dbReference type="AlphaFoldDB" id="A0ABC9CD51"/>
<reference evidence="7 8" key="2">
    <citation type="submission" date="2024-10" db="EMBL/GenBank/DDBJ databases">
        <authorList>
            <person name="Ryan C."/>
        </authorList>
    </citation>
    <scope>NUCLEOTIDE SEQUENCE [LARGE SCALE GENOMIC DNA]</scope>
</reference>
<evidence type="ECO:0000313" key="8">
    <source>
        <dbReference type="Proteomes" id="UP001497457"/>
    </source>
</evidence>
<dbReference type="PANTHER" id="PTHR21576">
    <property type="entry name" value="UNCHARACTERIZED NODULIN-LIKE PROTEIN"/>
    <property type="match status" value="1"/>
</dbReference>
<feature type="transmembrane region" description="Helical" evidence="5">
    <location>
        <begin position="31"/>
        <end position="53"/>
    </location>
</feature>
<protein>
    <recommendedName>
        <fullName evidence="6">Nodulin-like domain-containing protein</fullName>
    </recommendedName>
</protein>
<dbReference type="GO" id="GO:0016020">
    <property type="term" value="C:membrane"/>
    <property type="evidence" value="ECO:0007669"/>
    <property type="project" value="UniProtKB-SubCell"/>
</dbReference>
<evidence type="ECO:0000256" key="2">
    <source>
        <dbReference type="ARBA" id="ARBA00022692"/>
    </source>
</evidence>
<dbReference type="Proteomes" id="UP001497457">
    <property type="component" value="Chromosome 29rd"/>
</dbReference>
<sequence>MWVQSMAGSTYMFGAISPVLKARLGYDQRQLAALGVAKNLGGCLGLLAGALSATQPAWVLLLAGAAQNFLGYGWLWLVVTGQAPALPLWMVR</sequence>
<evidence type="ECO:0000256" key="4">
    <source>
        <dbReference type="ARBA" id="ARBA00023136"/>
    </source>
</evidence>
<dbReference type="InterPro" id="IPR010658">
    <property type="entry name" value="Nodulin-like"/>
</dbReference>
<dbReference type="PANTHER" id="PTHR21576:SF109">
    <property type="entry name" value="MAJOR FACILITATOR SUPERFAMILY PROTEIN"/>
    <property type="match status" value="1"/>
</dbReference>
<keyword evidence="3 5" id="KW-1133">Transmembrane helix</keyword>
<keyword evidence="8" id="KW-1185">Reference proteome</keyword>
<keyword evidence="2 5" id="KW-0812">Transmembrane</keyword>
<name>A0ABC9CD51_9POAL</name>
<gene>
    <name evidence="7" type="ORF">URODEC1_LOCUS73746</name>
</gene>
<feature type="domain" description="Nodulin-like" evidence="6">
    <location>
        <begin position="1"/>
        <end position="91"/>
    </location>
</feature>
<dbReference type="EMBL" id="OZ075139">
    <property type="protein sequence ID" value="CAL5017336.1"/>
    <property type="molecule type" value="Genomic_DNA"/>
</dbReference>
<proteinExistence type="predicted"/>
<evidence type="ECO:0000256" key="1">
    <source>
        <dbReference type="ARBA" id="ARBA00004141"/>
    </source>
</evidence>
<evidence type="ECO:0000256" key="3">
    <source>
        <dbReference type="ARBA" id="ARBA00022989"/>
    </source>
</evidence>